<proteinExistence type="predicted"/>
<dbReference type="InParanoid" id="A0A369J532"/>
<evidence type="ECO:0000313" key="1">
    <source>
        <dbReference type="EMBL" id="RDB14803.1"/>
    </source>
</evidence>
<dbReference type="Proteomes" id="UP000076154">
    <property type="component" value="Unassembled WGS sequence"/>
</dbReference>
<dbReference type="SUPFAM" id="SSF52047">
    <property type="entry name" value="RNI-like"/>
    <property type="match status" value="1"/>
</dbReference>
<dbReference type="OrthoDB" id="3543113at2759"/>
<reference evidence="1" key="1">
    <citation type="submission" date="2018-04" db="EMBL/GenBank/DDBJ databases">
        <title>Whole genome sequencing of Hypsizygus marmoreus.</title>
        <authorList>
            <person name="Choi I.-G."/>
            <person name="Min B."/>
            <person name="Kim J.-G."/>
            <person name="Kim S."/>
            <person name="Oh Y.-L."/>
            <person name="Kong W.-S."/>
            <person name="Park H."/>
            <person name="Jeong J."/>
            <person name="Song E.-S."/>
        </authorList>
    </citation>
    <scope>NUCLEOTIDE SEQUENCE [LARGE SCALE GENOMIC DNA]</scope>
    <source>
        <strain evidence="1">51987-8</strain>
    </source>
</reference>
<keyword evidence="2" id="KW-1185">Reference proteome</keyword>
<dbReference type="InterPro" id="IPR032675">
    <property type="entry name" value="LRR_dom_sf"/>
</dbReference>
<sequence>MHRCLELEEILTLICAEISEGDILTVETHAALVGFAQTCRKVEDPALNELWRRQTSLGPLIRCFPQDMWGYDPKGILIFHRGPQKKDWEKLIPYASRIKELVYRPRADNPFPSYASIRTWQVLAISQPPTMKNLLPNLQRLTWNEHELCSSFIRLLLSPTLAHLELLTTGIDLLRISLLPYLHDLCPSLHSIIFRGGTSPSTTESISAAICRWNHLRVFDAHDLTPEAFAHLASMPTLATLRYRGKGECVEKLASECNFPALRDLTLIGLDMSHVVSILKSISNPQLKRLDITASSLTSALTWKELFVCLGDSRSTLSDLVFNDPPSTTSNLSDVNEFSVGQDVLRPLLDLPNLTHVEINPGLGASLDNNLLQQLAEAWPRLRKLELGLPPSPYYTQPFNTILVTFAGLIALVVRRPELVHLGILINALAVDAPNPIHHGSRAYNTKIRSLKVGCSPIAENFVDVATLLSDIFPNLTSIGTTERRRCGHTQLWANVSTILQRFTLRRPTLNVQP</sequence>
<evidence type="ECO:0008006" key="3">
    <source>
        <dbReference type="Google" id="ProtNLM"/>
    </source>
</evidence>
<name>A0A369J532_HYPMA</name>
<dbReference type="AlphaFoldDB" id="A0A369J532"/>
<organism evidence="1 2">
    <name type="scientific">Hypsizygus marmoreus</name>
    <name type="common">White beech mushroom</name>
    <name type="synonym">Agaricus marmoreus</name>
    <dbReference type="NCBI Taxonomy" id="39966"/>
    <lineage>
        <taxon>Eukaryota</taxon>
        <taxon>Fungi</taxon>
        <taxon>Dikarya</taxon>
        <taxon>Basidiomycota</taxon>
        <taxon>Agaricomycotina</taxon>
        <taxon>Agaricomycetes</taxon>
        <taxon>Agaricomycetidae</taxon>
        <taxon>Agaricales</taxon>
        <taxon>Tricholomatineae</taxon>
        <taxon>Lyophyllaceae</taxon>
        <taxon>Hypsizygus</taxon>
    </lineage>
</organism>
<dbReference type="STRING" id="39966.A0A369J532"/>
<accession>A0A369J532</accession>
<dbReference type="Gene3D" id="3.80.10.10">
    <property type="entry name" value="Ribonuclease Inhibitor"/>
    <property type="match status" value="1"/>
</dbReference>
<evidence type="ECO:0000313" key="2">
    <source>
        <dbReference type="Proteomes" id="UP000076154"/>
    </source>
</evidence>
<dbReference type="EMBL" id="LUEZ02000096">
    <property type="protein sequence ID" value="RDB14803.1"/>
    <property type="molecule type" value="Genomic_DNA"/>
</dbReference>
<comment type="caution">
    <text evidence="1">The sequence shown here is derived from an EMBL/GenBank/DDBJ whole genome shotgun (WGS) entry which is preliminary data.</text>
</comment>
<protein>
    <recommendedName>
        <fullName evidence="3">F-box domain-containing protein</fullName>
    </recommendedName>
</protein>
<gene>
    <name evidence="1" type="ORF">Hypma_016476</name>
</gene>